<keyword evidence="2" id="KW-1185">Reference proteome</keyword>
<proteinExistence type="predicted"/>
<comment type="caution">
    <text evidence="1">The sequence shown here is derived from an EMBL/GenBank/DDBJ whole genome shotgun (WGS) entry which is preliminary data.</text>
</comment>
<dbReference type="Proteomes" id="UP001141336">
    <property type="component" value="Unassembled WGS sequence"/>
</dbReference>
<name>A0ABT4IM51_9EURY</name>
<protein>
    <submittedName>
        <fullName evidence="1">Uncharacterized protein</fullName>
    </submittedName>
</protein>
<organism evidence="1 2">
    <name type="scientific">Methanocorpusculum vombati</name>
    <dbReference type="NCBI Taxonomy" id="3002864"/>
    <lineage>
        <taxon>Archaea</taxon>
        <taxon>Methanobacteriati</taxon>
        <taxon>Methanobacteriota</taxon>
        <taxon>Stenosarchaea group</taxon>
        <taxon>Methanomicrobia</taxon>
        <taxon>Methanomicrobiales</taxon>
        <taxon>Methanocorpusculaceae</taxon>
        <taxon>Methanocorpusculum</taxon>
    </lineage>
</organism>
<accession>A0ABT4IM51</accession>
<dbReference type="RefSeq" id="WP_268922552.1">
    <property type="nucleotide sequence ID" value="NZ_JAPTGC010000004.1"/>
</dbReference>
<sequence>MTENEIPVSGGSLRCTDGQMVTPEKCRFCMHSRYFVIDGVSHRSPALAFCLRERVCEEVEVSRATAVGCAERRGDGYASVGNILS</sequence>
<dbReference type="EMBL" id="JAPTGC010000004">
    <property type="protein sequence ID" value="MCZ0862317.1"/>
    <property type="molecule type" value="Genomic_DNA"/>
</dbReference>
<evidence type="ECO:0000313" key="1">
    <source>
        <dbReference type="EMBL" id="MCZ0862317.1"/>
    </source>
</evidence>
<gene>
    <name evidence="1" type="ORF">O0S09_03485</name>
</gene>
<evidence type="ECO:0000313" key="2">
    <source>
        <dbReference type="Proteomes" id="UP001141336"/>
    </source>
</evidence>
<reference evidence="1" key="1">
    <citation type="submission" date="2022-12" db="EMBL/GenBank/DDBJ databases">
        <title>Isolation and characterisation of novel Methanocorpusculum spp. from native Australian herbivores indicates the genus is ancestrally host-associated.</title>
        <authorList>
            <person name="Volmer J.G."/>
            <person name="Soo R.M."/>
            <person name="Evans P.N."/>
            <person name="Hoedt E.C."/>
            <person name="Astorga Alsina A.L."/>
            <person name="Woodcroft B.J."/>
            <person name="Tyson G.W."/>
            <person name="Hugenholtz P."/>
            <person name="Morrison M."/>
        </authorList>
    </citation>
    <scope>NUCLEOTIDE SEQUENCE</scope>
    <source>
        <strain evidence="1">CW153</strain>
    </source>
</reference>